<protein>
    <submittedName>
        <fullName evidence="2">Uncharacterized protein</fullName>
    </submittedName>
</protein>
<reference evidence="2 3" key="1">
    <citation type="submission" date="2024-09" db="EMBL/GenBank/DDBJ databases">
        <authorList>
            <person name="Sun Q."/>
            <person name="Mori K."/>
        </authorList>
    </citation>
    <scope>NUCLEOTIDE SEQUENCE [LARGE SCALE GENOMIC DNA]</scope>
    <source>
        <strain evidence="2 3">TBRC 1432</strain>
    </source>
</reference>
<keyword evidence="1" id="KW-1133">Transmembrane helix</keyword>
<evidence type="ECO:0000313" key="2">
    <source>
        <dbReference type="EMBL" id="MFC0542441.1"/>
    </source>
</evidence>
<evidence type="ECO:0000256" key="1">
    <source>
        <dbReference type="SAM" id="Phobius"/>
    </source>
</evidence>
<accession>A0ABV6MRI3</accession>
<feature type="transmembrane region" description="Helical" evidence="1">
    <location>
        <begin position="20"/>
        <end position="40"/>
    </location>
</feature>
<name>A0ABV6MRI3_9PSEU</name>
<keyword evidence="1" id="KW-0472">Membrane</keyword>
<comment type="caution">
    <text evidence="2">The sequence shown here is derived from an EMBL/GenBank/DDBJ whole genome shotgun (WGS) entry which is preliminary data.</text>
</comment>
<keyword evidence="3" id="KW-1185">Reference proteome</keyword>
<proteinExistence type="predicted"/>
<sequence length="119" mass="12275">MTRPKFSSQAVGQVADLLSITVPVVSLVLFGLAAFGLNPFTEEQTAAVFITMVAFGVTGIVAVGTAFVLSGRDGVAFSDTLQAGVRTLYRVGLVLLFLAVASGLLLFVHPAPVSCPPGH</sequence>
<gene>
    <name evidence="2" type="ORF">ACFFH7_13165</name>
</gene>
<organism evidence="2 3">
    <name type="scientific">Kutzneria chonburiensis</name>
    <dbReference type="NCBI Taxonomy" id="1483604"/>
    <lineage>
        <taxon>Bacteria</taxon>
        <taxon>Bacillati</taxon>
        <taxon>Actinomycetota</taxon>
        <taxon>Actinomycetes</taxon>
        <taxon>Pseudonocardiales</taxon>
        <taxon>Pseudonocardiaceae</taxon>
        <taxon>Kutzneria</taxon>
    </lineage>
</organism>
<dbReference type="Proteomes" id="UP001589810">
    <property type="component" value="Unassembled WGS sequence"/>
</dbReference>
<feature type="transmembrane region" description="Helical" evidence="1">
    <location>
        <begin position="88"/>
        <end position="108"/>
    </location>
</feature>
<feature type="transmembrane region" description="Helical" evidence="1">
    <location>
        <begin position="47"/>
        <end position="68"/>
    </location>
</feature>
<dbReference type="RefSeq" id="WP_273940862.1">
    <property type="nucleotide sequence ID" value="NZ_CP097263.1"/>
</dbReference>
<dbReference type="EMBL" id="JBHLUD010000004">
    <property type="protein sequence ID" value="MFC0542441.1"/>
    <property type="molecule type" value="Genomic_DNA"/>
</dbReference>
<keyword evidence="1" id="KW-0812">Transmembrane</keyword>
<evidence type="ECO:0000313" key="3">
    <source>
        <dbReference type="Proteomes" id="UP001589810"/>
    </source>
</evidence>